<evidence type="ECO:0000313" key="2">
    <source>
        <dbReference type="RefSeq" id="XP_011031912.1"/>
    </source>
</evidence>
<sequence>MEDDTGVKSSIVIGLRENRTKEVGMAGFDLRLASLHLSQYSETSSSYQNTKSLLQFYDPVVVVVPPNKYAPDGMVGISELVLMARGCFDDTKRGVLVKNLAAKEPSAHGLDAYYKQYYPCLICCRSYNQVERSRETSHRHKPPIVGIYALSLSGPSFSCEMHACPRRPFLRNRCIFLIMKLLASCLSGSKYGYTEAMGTRSL</sequence>
<dbReference type="Proteomes" id="UP000694918">
    <property type="component" value="Unplaced"/>
</dbReference>
<proteinExistence type="predicted"/>
<dbReference type="RefSeq" id="XP_011031912.1">
    <property type="nucleotide sequence ID" value="XM_011033610.1"/>
</dbReference>
<reference evidence="2" key="1">
    <citation type="submission" date="2025-08" db="UniProtKB">
        <authorList>
            <consortium name="RefSeq"/>
        </authorList>
    </citation>
    <scope>IDENTIFICATION</scope>
</reference>
<dbReference type="KEGG" id="peu:105130887"/>
<keyword evidence="1" id="KW-1185">Reference proteome</keyword>
<gene>
    <name evidence="2" type="primary">LOC105130887</name>
</gene>
<evidence type="ECO:0000313" key="1">
    <source>
        <dbReference type="Proteomes" id="UP000694918"/>
    </source>
</evidence>
<name>A0AAJ6UKZ4_POPEU</name>
<dbReference type="AlphaFoldDB" id="A0AAJ6UKZ4"/>
<dbReference type="GeneID" id="105130887"/>
<protein>
    <submittedName>
        <fullName evidence="2">DNA mismatch repair protein MSH4 isoform X1</fullName>
    </submittedName>
</protein>
<organism evidence="1 2">
    <name type="scientific">Populus euphratica</name>
    <name type="common">Euphrates poplar</name>
    <dbReference type="NCBI Taxonomy" id="75702"/>
    <lineage>
        <taxon>Eukaryota</taxon>
        <taxon>Viridiplantae</taxon>
        <taxon>Streptophyta</taxon>
        <taxon>Embryophyta</taxon>
        <taxon>Tracheophyta</taxon>
        <taxon>Spermatophyta</taxon>
        <taxon>Magnoliopsida</taxon>
        <taxon>eudicotyledons</taxon>
        <taxon>Gunneridae</taxon>
        <taxon>Pentapetalae</taxon>
        <taxon>rosids</taxon>
        <taxon>fabids</taxon>
        <taxon>Malpighiales</taxon>
        <taxon>Salicaceae</taxon>
        <taxon>Saliceae</taxon>
        <taxon>Populus</taxon>
    </lineage>
</organism>
<accession>A0AAJ6UKZ4</accession>